<keyword evidence="2" id="KW-1185">Reference proteome</keyword>
<dbReference type="RefSeq" id="WP_394847353.1">
    <property type="nucleotide sequence ID" value="NZ_CP089982.1"/>
</dbReference>
<dbReference type="Proteomes" id="UP001379533">
    <property type="component" value="Chromosome"/>
</dbReference>
<dbReference type="EMBL" id="CP089982">
    <property type="protein sequence ID" value="WXA96737.1"/>
    <property type="molecule type" value="Genomic_DNA"/>
</dbReference>
<reference evidence="1 2" key="1">
    <citation type="submission" date="2021-12" db="EMBL/GenBank/DDBJ databases">
        <title>Discovery of the Pendulisporaceae a myxobacterial family with distinct sporulation behavior and unique specialized metabolism.</title>
        <authorList>
            <person name="Garcia R."/>
            <person name="Popoff A."/>
            <person name="Bader C.D."/>
            <person name="Loehr J."/>
            <person name="Walesch S."/>
            <person name="Walt C."/>
            <person name="Boldt J."/>
            <person name="Bunk B."/>
            <person name="Haeckl F.J.F.P.J."/>
            <person name="Gunesch A.P."/>
            <person name="Birkelbach J."/>
            <person name="Nuebel U."/>
            <person name="Pietschmann T."/>
            <person name="Bach T."/>
            <person name="Mueller R."/>
        </authorList>
    </citation>
    <scope>NUCLEOTIDE SEQUENCE [LARGE SCALE GENOMIC DNA]</scope>
    <source>
        <strain evidence="1 2">MSr12523</strain>
    </source>
</reference>
<gene>
    <name evidence="1" type="ORF">LZC95_07795</name>
</gene>
<name>A0ABZ2KDG1_9BACT</name>
<accession>A0ABZ2KDG1</accession>
<organism evidence="1 2">
    <name type="scientific">Pendulispora brunnea</name>
    <dbReference type="NCBI Taxonomy" id="2905690"/>
    <lineage>
        <taxon>Bacteria</taxon>
        <taxon>Pseudomonadati</taxon>
        <taxon>Myxococcota</taxon>
        <taxon>Myxococcia</taxon>
        <taxon>Myxococcales</taxon>
        <taxon>Sorangiineae</taxon>
        <taxon>Pendulisporaceae</taxon>
        <taxon>Pendulispora</taxon>
    </lineage>
</organism>
<protein>
    <submittedName>
        <fullName evidence="1">Uncharacterized protein</fullName>
    </submittedName>
</protein>
<sequence>MKERDNGPPPSDDADDWANAIVIGQTALNQSAGEDGVLVDCSLLTRDLFRGRVVFTSRAFRLCVCTGPNPGAENPWLAQRALIALHRAILERTAQRLIATTPVVTNQQRTLRIEFDVPLAWPDGRDIGTLKLQGVIGRERDGKLAITVMIPGEGKGP</sequence>
<proteinExistence type="predicted"/>
<evidence type="ECO:0000313" key="2">
    <source>
        <dbReference type="Proteomes" id="UP001379533"/>
    </source>
</evidence>
<evidence type="ECO:0000313" key="1">
    <source>
        <dbReference type="EMBL" id="WXA96737.1"/>
    </source>
</evidence>